<dbReference type="AlphaFoldDB" id="A0AAE3IKC1"/>
<keyword evidence="2" id="KW-1185">Reference proteome</keyword>
<proteinExistence type="predicted"/>
<gene>
    <name evidence="1" type="ORF">OD355_04715</name>
</gene>
<dbReference type="Proteomes" id="UP001209317">
    <property type="component" value="Unassembled WGS sequence"/>
</dbReference>
<comment type="caution">
    <text evidence="1">The sequence shown here is derived from an EMBL/GenBank/DDBJ whole genome shotgun (WGS) entry which is preliminary data.</text>
</comment>
<evidence type="ECO:0000313" key="1">
    <source>
        <dbReference type="EMBL" id="MCU7693817.1"/>
    </source>
</evidence>
<sequence length="155" mass="18316">MDKIIDTQHFSDEIFNKLYPLLDREFEVLKNTTDWQEHCDLSNLVEEWQREFYSLSYYEKKLVFPCLLDNISKNQLPGTGQNIEEIERLTSQKEKRILLLCERAENLAMNCGLPEKHPIFGLVFLFQNSFCEVKGKWHAYLKEISVHKVCPSGEK</sequence>
<accession>A0AAE3IKC1</accession>
<dbReference type="RefSeq" id="WP_263037303.1">
    <property type="nucleotide sequence ID" value="NZ_JAOTPL010000004.1"/>
</dbReference>
<protein>
    <submittedName>
        <fullName evidence="1">Uncharacterized protein</fullName>
    </submittedName>
</protein>
<name>A0AAE3IKC1_9BACT</name>
<reference evidence="1" key="1">
    <citation type="submission" date="2022-10" db="EMBL/GenBank/DDBJ databases">
        <authorList>
            <person name="Kim H.S."/>
            <person name="Kim J.-S."/>
            <person name="Suh M.K."/>
            <person name="Eom M.K."/>
            <person name="Lee J.-S."/>
        </authorList>
    </citation>
    <scope>NUCLEOTIDE SEQUENCE</scope>
    <source>
        <strain evidence="1">LIP-5</strain>
    </source>
</reference>
<dbReference type="EMBL" id="JAOTPL010000004">
    <property type="protein sequence ID" value="MCU7693817.1"/>
    <property type="molecule type" value="Genomic_DNA"/>
</dbReference>
<organism evidence="1 2">
    <name type="scientific">Haoranjiania flava</name>
    <dbReference type="NCBI Taxonomy" id="1856322"/>
    <lineage>
        <taxon>Bacteria</taxon>
        <taxon>Pseudomonadati</taxon>
        <taxon>Bacteroidota</taxon>
        <taxon>Chitinophagia</taxon>
        <taxon>Chitinophagales</taxon>
        <taxon>Chitinophagaceae</taxon>
        <taxon>Haoranjiania</taxon>
    </lineage>
</organism>
<evidence type="ECO:0000313" key="2">
    <source>
        <dbReference type="Proteomes" id="UP001209317"/>
    </source>
</evidence>